<evidence type="ECO:0000256" key="9">
    <source>
        <dbReference type="ARBA" id="ARBA00023136"/>
    </source>
</evidence>
<dbReference type="GO" id="GO:0009279">
    <property type="term" value="C:cell outer membrane"/>
    <property type="evidence" value="ECO:0007669"/>
    <property type="project" value="UniProtKB-SubCell"/>
</dbReference>
<gene>
    <name evidence="14" type="ORF">DFR38_1328</name>
</gene>
<evidence type="ECO:0000256" key="4">
    <source>
        <dbReference type="ARBA" id="ARBA00022452"/>
    </source>
</evidence>
<dbReference type="Gene3D" id="2.40.160.10">
    <property type="entry name" value="Porin"/>
    <property type="match status" value="1"/>
</dbReference>
<dbReference type="Pfam" id="PF13609">
    <property type="entry name" value="Porin_4"/>
    <property type="match status" value="1"/>
</dbReference>
<comment type="subcellular location">
    <subcellularLocation>
        <location evidence="1">Cell outer membrane</location>
        <topology evidence="1">Multi-pass membrane protein</topology>
    </subcellularLocation>
</comment>
<dbReference type="PANTHER" id="PTHR34501">
    <property type="entry name" value="PROTEIN YDDL-RELATED"/>
    <property type="match status" value="1"/>
</dbReference>
<feature type="signal peptide" evidence="12">
    <location>
        <begin position="1"/>
        <end position="23"/>
    </location>
</feature>
<dbReference type="EMBL" id="QJKC01000032">
    <property type="protein sequence ID" value="PXX38835.1"/>
    <property type="molecule type" value="Genomic_DNA"/>
</dbReference>
<keyword evidence="6 12" id="KW-0732">Signal</keyword>
<proteinExistence type="predicted"/>
<comment type="caution">
    <text evidence="14">The sequence shown here is derived from an EMBL/GenBank/DDBJ whole genome shotgun (WGS) entry which is preliminary data.</text>
</comment>
<keyword evidence="10" id="KW-0998">Cell outer membrane</keyword>
<dbReference type="GO" id="GO:0015288">
    <property type="term" value="F:porin activity"/>
    <property type="evidence" value="ECO:0007669"/>
    <property type="project" value="UniProtKB-KW"/>
</dbReference>
<dbReference type="InterPro" id="IPR050298">
    <property type="entry name" value="Gram-neg_bact_OMP"/>
</dbReference>
<evidence type="ECO:0000256" key="2">
    <source>
        <dbReference type="ARBA" id="ARBA00011233"/>
    </source>
</evidence>
<dbReference type="Proteomes" id="UP000248395">
    <property type="component" value="Unassembled WGS sequence"/>
</dbReference>
<dbReference type="InterPro" id="IPR023614">
    <property type="entry name" value="Porin_dom_sf"/>
</dbReference>
<dbReference type="PANTHER" id="PTHR34501:SF9">
    <property type="entry name" value="MAJOR OUTER MEMBRANE PROTEIN P.IA"/>
    <property type="match status" value="1"/>
</dbReference>
<accession>A0A318ITZ6</accession>
<keyword evidence="15" id="KW-1185">Reference proteome</keyword>
<evidence type="ECO:0000256" key="5">
    <source>
        <dbReference type="ARBA" id="ARBA00022692"/>
    </source>
</evidence>
<evidence type="ECO:0000256" key="6">
    <source>
        <dbReference type="ARBA" id="ARBA00022729"/>
    </source>
</evidence>
<comment type="subunit">
    <text evidence="2">Homotrimer.</text>
</comment>
<keyword evidence="5" id="KW-0812">Transmembrane</keyword>
<organism evidence="14 15">
    <name type="scientific">Aquitalea magnusonii</name>
    <dbReference type="NCBI Taxonomy" id="332411"/>
    <lineage>
        <taxon>Bacteria</taxon>
        <taxon>Pseudomonadati</taxon>
        <taxon>Pseudomonadota</taxon>
        <taxon>Betaproteobacteria</taxon>
        <taxon>Neisseriales</taxon>
        <taxon>Chromobacteriaceae</taxon>
        <taxon>Aquitalea</taxon>
    </lineage>
</organism>
<dbReference type="InterPro" id="IPR001702">
    <property type="entry name" value="Porin_Gram-ve"/>
</dbReference>
<evidence type="ECO:0000256" key="8">
    <source>
        <dbReference type="ARBA" id="ARBA00023114"/>
    </source>
</evidence>
<evidence type="ECO:0000256" key="1">
    <source>
        <dbReference type="ARBA" id="ARBA00004571"/>
    </source>
</evidence>
<evidence type="ECO:0000256" key="11">
    <source>
        <dbReference type="SAM" id="MobiDB-lite"/>
    </source>
</evidence>
<keyword evidence="7" id="KW-0406">Ion transport</keyword>
<feature type="region of interest" description="Disordered" evidence="11">
    <location>
        <begin position="41"/>
        <end position="64"/>
    </location>
</feature>
<dbReference type="GO" id="GO:0034220">
    <property type="term" value="P:monoatomic ion transmembrane transport"/>
    <property type="evidence" value="ECO:0007669"/>
    <property type="project" value="InterPro"/>
</dbReference>
<evidence type="ECO:0000256" key="3">
    <source>
        <dbReference type="ARBA" id="ARBA00022448"/>
    </source>
</evidence>
<evidence type="ECO:0000256" key="12">
    <source>
        <dbReference type="SAM" id="SignalP"/>
    </source>
</evidence>
<dbReference type="GO" id="GO:0046930">
    <property type="term" value="C:pore complex"/>
    <property type="evidence" value="ECO:0007669"/>
    <property type="project" value="UniProtKB-KW"/>
</dbReference>
<dbReference type="PRINTS" id="PR00184">
    <property type="entry name" value="NEISSPPORIN"/>
</dbReference>
<dbReference type="CDD" id="cd00342">
    <property type="entry name" value="gram_neg_porins"/>
    <property type="match status" value="1"/>
</dbReference>
<dbReference type="AlphaFoldDB" id="A0A318ITZ6"/>
<feature type="domain" description="Porin" evidence="13">
    <location>
        <begin position="10"/>
        <end position="347"/>
    </location>
</feature>
<evidence type="ECO:0000256" key="7">
    <source>
        <dbReference type="ARBA" id="ARBA00023065"/>
    </source>
</evidence>
<dbReference type="InterPro" id="IPR033900">
    <property type="entry name" value="Gram_neg_porin_domain"/>
</dbReference>
<dbReference type="PRINTS" id="PR00182">
    <property type="entry name" value="ECOLNEIPORIN"/>
</dbReference>
<keyword evidence="4" id="KW-1134">Transmembrane beta strand</keyword>
<evidence type="ECO:0000259" key="13">
    <source>
        <dbReference type="Pfam" id="PF13609"/>
    </source>
</evidence>
<evidence type="ECO:0000256" key="10">
    <source>
        <dbReference type="ARBA" id="ARBA00023237"/>
    </source>
</evidence>
<sequence>MQQSTLKLTLAACAVVTGLTAHAEDSTVTVYGVISASLESVGASGGSGGTKSTTTRVTDNNSRIGFRGNEDLGNGVKAIWQVESSLRNFEQGGTTDWGQSATLATRNSFVGISSEQYGRLIAGYNDTVYKSLVGSTADFGIDVMAGTIADSWGTGPGFYQLFSRGETRLKNSVHYISPSLSGWQAGASYGVDETRTNNTNRSRLSLAVKYGDGPFKAGFGWDRQFDTAGYEQSNGGTAASGKHVDFAKLLAQWTFSSTGTLVGAGVERGSYQSATGGQTQTQNGWTVGVSQPLSERLALKASYSKLGSLNNASHADDYKATQWVLGASYAATKRTSFYTYATRLSNGALQNANFGFSPLTTGTNAGNTVVLANGNTLHTVGVGMSTAF</sequence>
<dbReference type="SUPFAM" id="SSF56935">
    <property type="entry name" value="Porins"/>
    <property type="match status" value="1"/>
</dbReference>
<protein>
    <submittedName>
        <fullName evidence="14">Putative porin</fullName>
    </submittedName>
</protein>
<evidence type="ECO:0000313" key="15">
    <source>
        <dbReference type="Proteomes" id="UP000248395"/>
    </source>
</evidence>
<name>A0A318ITZ6_9NEIS</name>
<dbReference type="InterPro" id="IPR002299">
    <property type="entry name" value="Porin_Neis"/>
</dbReference>
<keyword evidence="3" id="KW-0813">Transport</keyword>
<evidence type="ECO:0000313" key="14">
    <source>
        <dbReference type="EMBL" id="PXX38835.1"/>
    </source>
</evidence>
<dbReference type="OrthoDB" id="5289162at2"/>
<keyword evidence="8" id="KW-0626">Porin</keyword>
<dbReference type="RefSeq" id="WP_059284320.1">
    <property type="nucleotide sequence ID" value="NZ_LNQU01000001.1"/>
</dbReference>
<reference evidence="14 15" key="1">
    <citation type="submission" date="2018-05" db="EMBL/GenBank/DDBJ databases">
        <title>Genomic Encyclopedia of Type Strains, Phase IV (KMG-IV): sequencing the most valuable type-strain genomes for metagenomic binning, comparative biology and taxonomic classification.</title>
        <authorList>
            <person name="Goeker M."/>
        </authorList>
    </citation>
    <scope>NUCLEOTIDE SEQUENCE [LARGE SCALE GENOMIC DNA]</scope>
    <source>
        <strain evidence="14 15">DSM 25134</strain>
    </source>
</reference>
<keyword evidence="9" id="KW-0472">Membrane</keyword>
<feature type="chain" id="PRO_5016237697" evidence="12">
    <location>
        <begin position="24"/>
        <end position="388"/>
    </location>
</feature>